<dbReference type="AlphaFoldDB" id="A0A2N7VFN0"/>
<dbReference type="CDD" id="cd00093">
    <property type="entry name" value="HTH_XRE"/>
    <property type="match status" value="1"/>
</dbReference>
<evidence type="ECO:0000313" key="4">
    <source>
        <dbReference type="Proteomes" id="UP000235616"/>
    </source>
</evidence>
<dbReference type="PROSITE" id="PS50943">
    <property type="entry name" value="HTH_CROC1"/>
    <property type="match status" value="1"/>
</dbReference>
<evidence type="ECO:0000313" key="3">
    <source>
        <dbReference type="EMBL" id="PMS15960.1"/>
    </source>
</evidence>
<dbReference type="GO" id="GO:0003677">
    <property type="term" value="F:DNA binding"/>
    <property type="evidence" value="ECO:0007669"/>
    <property type="project" value="InterPro"/>
</dbReference>
<sequence>MHFTDQLAALRARRRMSLAAVGERVGMAVPNLSAVLRGRGDTKASTLESIATALDATWLLVPNERLEAVHREIDASEARATAHSNAISDAPRSRTIEISSSKK</sequence>
<proteinExistence type="predicted"/>
<dbReference type="InterPro" id="IPR010982">
    <property type="entry name" value="Lambda_DNA-bd_dom_sf"/>
</dbReference>
<accession>A0A2N7VFN0</accession>
<dbReference type="EMBL" id="PNYA01000027">
    <property type="protein sequence ID" value="PMS15960.1"/>
    <property type="molecule type" value="Genomic_DNA"/>
</dbReference>
<dbReference type="Gene3D" id="1.10.260.40">
    <property type="entry name" value="lambda repressor-like DNA-binding domains"/>
    <property type="match status" value="1"/>
</dbReference>
<dbReference type="InterPro" id="IPR001387">
    <property type="entry name" value="Cro/C1-type_HTH"/>
</dbReference>
<dbReference type="Proteomes" id="UP000235616">
    <property type="component" value="Unassembled WGS sequence"/>
</dbReference>
<gene>
    <name evidence="3" type="ORF">C0Z18_24815</name>
</gene>
<organism evidence="3 4">
    <name type="scientific">Trinickia dabaoshanensis</name>
    <dbReference type="NCBI Taxonomy" id="564714"/>
    <lineage>
        <taxon>Bacteria</taxon>
        <taxon>Pseudomonadati</taxon>
        <taxon>Pseudomonadota</taxon>
        <taxon>Betaproteobacteria</taxon>
        <taxon>Burkholderiales</taxon>
        <taxon>Burkholderiaceae</taxon>
        <taxon>Trinickia</taxon>
    </lineage>
</organism>
<dbReference type="OrthoDB" id="9133667at2"/>
<dbReference type="Pfam" id="PF13560">
    <property type="entry name" value="HTH_31"/>
    <property type="match status" value="1"/>
</dbReference>
<keyword evidence="4" id="KW-1185">Reference proteome</keyword>
<dbReference type="RefSeq" id="WP_102648111.1">
    <property type="nucleotide sequence ID" value="NZ_PNYA01000027.1"/>
</dbReference>
<feature type="region of interest" description="Disordered" evidence="1">
    <location>
        <begin position="77"/>
        <end position="103"/>
    </location>
</feature>
<feature type="domain" description="HTH cro/C1-type" evidence="2">
    <location>
        <begin position="7"/>
        <end position="61"/>
    </location>
</feature>
<dbReference type="SMART" id="SM00530">
    <property type="entry name" value="HTH_XRE"/>
    <property type="match status" value="1"/>
</dbReference>
<protein>
    <submittedName>
        <fullName evidence="3">Transcriptional regulator</fullName>
    </submittedName>
</protein>
<name>A0A2N7VFN0_9BURK</name>
<comment type="caution">
    <text evidence="3">The sequence shown here is derived from an EMBL/GenBank/DDBJ whole genome shotgun (WGS) entry which is preliminary data.</text>
</comment>
<evidence type="ECO:0000259" key="2">
    <source>
        <dbReference type="PROSITE" id="PS50943"/>
    </source>
</evidence>
<evidence type="ECO:0000256" key="1">
    <source>
        <dbReference type="SAM" id="MobiDB-lite"/>
    </source>
</evidence>
<reference evidence="3 4" key="1">
    <citation type="submission" date="2018-01" db="EMBL/GenBank/DDBJ databases">
        <title>Whole genome analyses suggest that Burkholderia sensu lato contains two further novel genera in the rhizoxinica-symbiotica group Mycetohabitans gen. nov., and Trinickia gen. nov.: implications for the evolution of diazotrophy and nodulation in the Burkholderiaceae.</title>
        <authorList>
            <person name="Estrada-de los Santos P."/>
            <person name="Palmer M."/>
            <person name="Chavez-Ramirez B."/>
            <person name="Beukes C."/>
            <person name="Steenkamp E.T."/>
            <person name="Hirsch A.M."/>
            <person name="Manyaka P."/>
            <person name="Maluk M."/>
            <person name="Lafos M."/>
            <person name="Crook M."/>
            <person name="Gross E."/>
            <person name="Simon M.F."/>
            <person name="Bueno dos Reis Junior F."/>
            <person name="Poole P.S."/>
            <person name="Venter S.N."/>
            <person name="James E.K."/>
        </authorList>
    </citation>
    <scope>NUCLEOTIDE SEQUENCE [LARGE SCALE GENOMIC DNA]</scope>
    <source>
        <strain evidence="3 4">GIMN1.004</strain>
    </source>
</reference>
<dbReference type="SUPFAM" id="SSF47413">
    <property type="entry name" value="lambda repressor-like DNA-binding domains"/>
    <property type="match status" value="1"/>
</dbReference>